<name>A0A6M4H285_9PROT</name>
<reference evidence="2 3" key="1">
    <citation type="submission" date="2020-04" db="EMBL/GenBank/DDBJ databases">
        <title>Usitatibacter rugosus gen. nov., sp. nov. and Usitatibacter palustris sp. nov., novel members of Usitatibacteraceae fam. nov. within the order Nitrosomonadales isolated from soil.</title>
        <authorList>
            <person name="Huber K.J."/>
            <person name="Neumann-Schaal M."/>
            <person name="Geppert A."/>
            <person name="Luckner M."/>
            <person name="Wanner G."/>
            <person name="Overmann J."/>
        </authorList>
    </citation>
    <scope>NUCLEOTIDE SEQUENCE [LARGE SCALE GENOMIC DNA]</scope>
    <source>
        <strain evidence="2 3">Swamp67</strain>
    </source>
</reference>
<feature type="transmembrane region" description="Helical" evidence="1">
    <location>
        <begin position="25"/>
        <end position="43"/>
    </location>
</feature>
<sequence>MQWTTRLGALILLGFSAFFFVKRSWLMGALFLGAWFVVEMLMFRQRRARPPK</sequence>
<protein>
    <submittedName>
        <fullName evidence="2">Uncharacterized protein</fullName>
    </submittedName>
</protein>
<organism evidence="2 3">
    <name type="scientific">Usitatibacter palustris</name>
    <dbReference type="NCBI Taxonomy" id="2732487"/>
    <lineage>
        <taxon>Bacteria</taxon>
        <taxon>Pseudomonadati</taxon>
        <taxon>Pseudomonadota</taxon>
        <taxon>Betaproteobacteria</taxon>
        <taxon>Nitrosomonadales</taxon>
        <taxon>Usitatibacteraceae</taxon>
        <taxon>Usitatibacter</taxon>
    </lineage>
</organism>
<dbReference type="EMBL" id="CP053073">
    <property type="protein sequence ID" value="QJR13580.1"/>
    <property type="molecule type" value="Genomic_DNA"/>
</dbReference>
<evidence type="ECO:0000256" key="1">
    <source>
        <dbReference type="SAM" id="Phobius"/>
    </source>
</evidence>
<dbReference type="Proteomes" id="UP000503096">
    <property type="component" value="Chromosome"/>
</dbReference>
<keyword evidence="1" id="KW-0472">Membrane</keyword>
<dbReference type="RefSeq" id="WP_171160287.1">
    <property type="nucleotide sequence ID" value="NZ_CP053073.1"/>
</dbReference>
<dbReference type="AlphaFoldDB" id="A0A6M4H285"/>
<keyword evidence="1" id="KW-0812">Transmembrane</keyword>
<evidence type="ECO:0000313" key="2">
    <source>
        <dbReference type="EMBL" id="QJR13580.1"/>
    </source>
</evidence>
<gene>
    <name evidence="2" type="ORF">DSM104440_00364</name>
</gene>
<proteinExistence type="predicted"/>
<keyword evidence="1" id="KW-1133">Transmembrane helix</keyword>
<dbReference type="InParanoid" id="A0A6M4H285"/>
<evidence type="ECO:0000313" key="3">
    <source>
        <dbReference type="Proteomes" id="UP000503096"/>
    </source>
</evidence>
<keyword evidence="3" id="KW-1185">Reference proteome</keyword>
<dbReference type="KEGG" id="upl:DSM104440_00364"/>
<accession>A0A6M4H285</accession>